<dbReference type="InterPro" id="IPR036259">
    <property type="entry name" value="MFS_trans_sf"/>
</dbReference>
<gene>
    <name evidence="7" type="ORF">HERILL_LOCUS14503</name>
</gene>
<dbReference type="Proteomes" id="UP000594454">
    <property type="component" value="Chromosome 6"/>
</dbReference>
<feature type="transmembrane region" description="Helical" evidence="5">
    <location>
        <begin position="140"/>
        <end position="161"/>
    </location>
</feature>
<feature type="transmembrane region" description="Helical" evidence="5">
    <location>
        <begin position="401"/>
        <end position="421"/>
    </location>
</feature>
<accession>A0A7R8V3C6</accession>
<evidence type="ECO:0000256" key="2">
    <source>
        <dbReference type="ARBA" id="ARBA00022692"/>
    </source>
</evidence>
<dbReference type="GO" id="GO:0016020">
    <property type="term" value="C:membrane"/>
    <property type="evidence" value="ECO:0007669"/>
    <property type="project" value="UniProtKB-SubCell"/>
</dbReference>
<feature type="domain" description="Major facilitator superfamily (MFS) profile" evidence="6">
    <location>
        <begin position="11"/>
        <end position="454"/>
    </location>
</feature>
<keyword evidence="2 5" id="KW-0812">Transmembrane</keyword>
<feature type="transmembrane region" description="Helical" evidence="5">
    <location>
        <begin position="112"/>
        <end position="134"/>
    </location>
</feature>
<evidence type="ECO:0000256" key="1">
    <source>
        <dbReference type="ARBA" id="ARBA00004141"/>
    </source>
</evidence>
<dbReference type="PANTHER" id="PTHR24064">
    <property type="entry name" value="SOLUTE CARRIER FAMILY 22 MEMBER"/>
    <property type="match status" value="1"/>
</dbReference>
<evidence type="ECO:0000256" key="3">
    <source>
        <dbReference type="ARBA" id="ARBA00022989"/>
    </source>
</evidence>
<dbReference type="Pfam" id="PF00083">
    <property type="entry name" value="Sugar_tr"/>
    <property type="match status" value="1"/>
</dbReference>
<dbReference type="AlphaFoldDB" id="A0A7R8V3C6"/>
<dbReference type="SUPFAM" id="SSF103473">
    <property type="entry name" value="MFS general substrate transporter"/>
    <property type="match status" value="1"/>
</dbReference>
<evidence type="ECO:0000256" key="5">
    <source>
        <dbReference type="SAM" id="Phobius"/>
    </source>
</evidence>
<dbReference type="PROSITE" id="PS50850">
    <property type="entry name" value="MFS"/>
    <property type="match status" value="1"/>
</dbReference>
<feature type="transmembrane region" description="Helical" evidence="5">
    <location>
        <begin position="427"/>
        <end position="449"/>
    </location>
</feature>
<dbReference type="OrthoDB" id="5296287at2759"/>
<keyword evidence="8" id="KW-1185">Reference proteome</keyword>
<feature type="transmembrane region" description="Helical" evidence="5">
    <location>
        <begin position="285"/>
        <end position="306"/>
    </location>
</feature>
<evidence type="ECO:0000256" key="4">
    <source>
        <dbReference type="ARBA" id="ARBA00023136"/>
    </source>
</evidence>
<dbReference type="Gene3D" id="1.20.1250.20">
    <property type="entry name" value="MFS general substrate transporter like domains"/>
    <property type="match status" value="1"/>
</dbReference>
<dbReference type="InterPro" id="IPR020846">
    <property type="entry name" value="MFS_dom"/>
</dbReference>
<keyword evidence="4 5" id="KW-0472">Membrane</keyword>
<comment type="subcellular location">
    <subcellularLocation>
        <location evidence="1">Membrane</location>
        <topology evidence="1">Multi-pass membrane protein</topology>
    </subcellularLocation>
</comment>
<dbReference type="EMBL" id="LR899014">
    <property type="protein sequence ID" value="CAD7092116.1"/>
    <property type="molecule type" value="Genomic_DNA"/>
</dbReference>
<name>A0A7R8V3C6_HERIL</name>
<organism evidence="7 8">
    <name type="scientific">Hermetia illucens</name>
    <name type="common">Black soldier fly</name>
    <dbReference type="NCBI Taxonomy" id="343691"/>
    <lineage>
        <taxon>Eukaryota</taxon>
        <taxon>Metazoa</taxon>
        <taxon>Ecdysozoa</taxon>
        <taxon>Arthropoda</taxon>
        <taxon>Hexapoda</taxon>
        <taxon>Insecta</taxon>
        <taxon>Pterygota</taxon>
        <taxon>Neoptera</taxon>
        <taxon>Endopterygota</taxon>
        <taxon>Diptera</taxon>
        <taxon>Brachycera</taxon>
        <taxon>Stratiomyomorpha</taxon>
        <taxon>Stratiomyidae</taxon>
        <taxon>Hermetiinae</taxon>
        <taxon>Hermetia</taxon>
    </lineage>
</organism>
<evidence type="ECO:0000259" key="6">
    <source>
        <dbReference type="PROSITE" id="PS50850"/>
    </source>
</evidence>
<feature type="transmembrane region" description="Helical" evidence="5">
    <location>
        <begin position="86"/>
        <end position="103"/>
    </location>
</feature>
<dbReference type="InterPro" id="IPR005828">
    <property type="entry name" value="MFS_sugar_transport-like"/>
</dbReference>
<keyword evidence="3 5" id="KW-1133">Transmembrane helix</keyword>
<evidence type="ECO:0000313" key="7">
    <source>
        <dbReference type="EMBL" id="CAD7092116.1"/>
    </source>
</evidence>
<dbReference type="GO" id="GO:0022857">
    <property type="term" value="F:transmembrane transporter activity"/>
    <property type="evidence" value="ECO:0007669"/>
    <property type="project" value="InterPro"/>
</dbReference>
<feature type="transmembrane region" description="Helical" evidence="5">
    <location>
        <begin position="312"/>
        <end position="334"/>
    </location>
</feature>
<feature type="transmembrane region" description="Helical" evidence="5">
    <location>
        <begin position="341"/>
        <end position="360"/>
    </location>
</feature>
<reference evidence="7 8" key="1">
    <citation type="submission" date="2020-11" db="EMBL/GenBank/DDBJ databases">
        <authorList>
            <person name="Wallbank WR R."/>
            <person name="Pardo Diaz C."/>
            <person name="Kozak K."/>
            <person name="Martin S."/>
            <person name="Jiggins C."/>
            <person name="Moest M."/>
            <person name="Warren A I."/>
            <person name="Generalovic N T."/>
            <person name="Byers J.R.P. K."/>
            <person name="Montejo-Kovacevich G."/>
            <person name="Yen C E."/>
        </authorList>
    </citation>
    <scope>NUCLEOTIDE SEQUENCE [LARGE SCALE GENOMIC DNA]</scope>
</reference>
<sequence length="480" mass="53221">MGQLGIWHIWTCAVIFLLKFPVAWHQMAIIFLSPPMDFKCAQPPDVDKCSRDCKQYEYNRSVFTETIVTQWNLVCDEAYLANLSQTLFMLGILVGNILFGIWADKLGRRNPLVAAVIIQLISGVITAFAPWYWLFLILKFITAMATGGTMCTSFVIVMEIIGPKWREVFSVVYQIPFNMGHLLLPLFAYFIRDWRYFQFAISIPSVILISYYWLVPESPRWLFTTGKIDEAAVILEKAAKQNKLPTDHIRSDLEEASKRNASEGKTSKGDMTDLFKTLNMFKKTVIMIFNWFVCGLAFFGVAQYMGQIGGNIFANVAVGAALELPGTLVCIFMMKHLGRKITLISSNTLTGISMLCIAFVSKDTKWAIVALSSAGIVGMSISFPTVYLYGAELFPTVVRNGGIGICSVSARVGSMIAPFVAGLSYSYHTLPAIIFGLTPLVGAALVFLLPETKGQPLPETIQDGETFGKKDKKISTVEAG</sequence>
<feature type="transmembrane region" description="Helical" evidence="5">
    <location>
        <begin position="7"/>
        <end position="27"/>
    </location>
</feature>
<proteinExistence type="predicted"/>
<dbReference type="InParanoid" id="A0A7R8V3C6"/>
<feature type="transmembrane region" description="Helical" evidence="5">
    <location>
        <begin position="168"/>
        <end position="190"/>
    </location>
</feature>
<feature type="transmembrane region" description="Helical" evidence="5">
    <location>
        <begin position="196"/>
        <end position="214"/>
    </location>
</feature>
<evidence type="ECO:0000313" key="8">
    <source>
        <dbReference type="Proteomes" id="UP000594454"/>
    </source>
</evidence>
<dbReference type="CDD" id="cd17317">
    <property type="entry name" value="MFS_SLC22"/>
    <property type="match status" value="1"/>
</dbReference>
<protein>
    <recommendedName>
        <fullName evidence="6">Major facilitator superfamily (MFS) profile domain-containing protein</fullName>
    </recommendedName>
</protein>
<feature type="transmembrane region" description="Helical" evidence="5">
    <location>
        <begin position="366"/>
        <end position="389"/>
    </location>
</feature>